<reference evidence="1 2" key="1">
    <citation type="submission" date="2021-06" db="EMBL/GenBank/DDBJ databases">
        <title>Caerostris extrusa draft genome.</title>
        <authorList>
            <person name="Kono N."/>
            <person name="Arakawa K."/>
        </authorList>
    </citation>
    <scope>NUCLEOTIDE SEQUENCE [LARGE SCALE GENOMIC DNA]</scope>
</reference>
<dbReference type="EMBL" id="BPLR01007867">
    <property type="protein sequence ID" value="GIY20315.1"/>
    <property type="molecule type" value="Genomic_DNA"/>
</dbReference>
<dbReference type="AlphaFoldDB" id="A0AAV4RJA8"/>
<dbReference type="Proteomes" id="UP001054945">
    <property type="component" value="Unassembled WGS sequence"/>
</dbReference>
<evidence type="ECO:0000313" key="2">
    <source>
        <dbReference type="Proteomes" id="UP001054945"/>
    </source>
</evidence>
<name>A0AAV4RJA8_CAEEX</name>
<keyword evidence="2" id="KW-1185">Reference proteome</keyword>
<proteinExistence type="predicted"/>
<organism evidence="1 2">
    <name type="scientific">Caerostris extrusa</name>
    <name type="common">Bark spider</name>
    <name type="synonym">Caerostris bankana</name>
    <dbReference type="NCBI Taxonomy" id="172846"/>
    <lineage>
        <taxon>Eukaryota</taxon>
        <taxon>Metazoa</taxon>
        <taxon>Ecdysozoa</taxon>
        <taxon>Arthropoda</taxon>
        <taxon>Chelicerata</taxon>
        <taxon>Arachnida</taxon>
        <taxon>Araneae</taxon>
        <taxon>Araneomorphae</taxon>
        <taxon>Entelegynae</taxon>
        <taxon>Araneoidea</taxon>
        <taxon>Araneidae</taxon>
        <taxon>Caerostris</taxon>
    </lineage>
</organism>
<protein>
    <submittedName>
        <fullName evidence="1">Uncharacterized protein</fullName>
    </submittedName>
</protein>
<accession>A0AAV4RJA8</accession>
<comment type="caution">
    <text evidence="1">The sequence shown here is derived from an EMBL/GenBank/DDBJ whole genome shotgun (WGS) entry which is preliminary data.</text>
</comment>
<evidence type="ECO:0000313" key="1">
    <source>
        <dbReference type="EMBL" id="GIY20315.1"/>
    </source>
</evidence>
<gene>
    <name evidence="1" type="ORF">CEXT_599981</name>
</gene>
<sequence>MNWKKPRTGRNQRMNFFYSVDSDHIFCGWDTELSYIGYRGGSKWMPIQWSELTLWRRYGLEIRPVSFSNKEDEQQCVDKRFG</sequence>